<evidence type="ECO:0000256" key="1">
    <source>
        <dbReference type="ARBA" id="ARBA00004141"/>
    </source>
</evidence>
<accession>A0A1L8E4C0</accession>
<evidence type="ECO:0000256" key="13">
    <source>
        <dbReference type="ARBA" id="ARBA00034018"/>
    </source>
</evidence>
<dbReference type="FunFam" id="1.20.1560.10:FF:000018">
    <property type="entry name" value="ATP-binding cassette subfamily B member 11"/>
    <property type="match status" value="1"/>
</dbReference>
<dbReference type="Gene3D" id="1.20.1560.10">
    <property type="entry name" value="ABC transporter type 1, transmembrane domain"/>
    <property type="match status" value="1"/>
</dbReference>
<dbReference type="Pfam" id="PF00005">
    <property type="entry name" value="ABC_tran"/>
    <property type="match status" value="2"/>
</dbReference>
<feature type="transmembrane region" description="Helical" evidence="15">
    <location>
        <begin position="765"/>
        <end position="788"/>
    </location>
</feature>
<dbReference type="PANTHER" id="PTHR43394:SF27">
    <property type="entry name" value="ATP-DEPENDENT TRANSLOCASE ABCB1-LIKE"/>
    <property type="match status" value="1"/>
</dbReference>
<dbReference type="GO" id="GO:0005743">
    <property type="term" value="C:mitochondrial inner membrane"/>
    <property type="evidence" value="ECO:0007669"/>
    <property type="project" value="TreeGrafter"/>
</dbReference>
<evidence type="ECO:0000256" key="11">
    <source>
        <dbReference type="ARBA" id="ARBA00023136"/>
    </source>
</evidence>
<dbReference type="GO" id="GO:0097254">
    <property type="term" value="P:renal tubular secretion"/>
    <property type="evidence" value="ECO:0007669"/>
    <property type="project" value="UniProtKB-ARBA"/>
</dbReference>
<evidence type="ECO:0000256" key="9">
    <source>
        <dbReference type="ARBA" id="ARBA00022967"/>
    </source>
</evidence>
<comment type="subcellular location">
    <subcellularLocation>
        <location evidence="1">Membrane</location>
        <topology evidence="1">Multi-pass membrane protein</topology>
    </subcellularLocation>
</comment>
<comment type="similarity">
    <text evidence="2">Belongs to the ABC transporter superfamily. ABCB family. Multidrug resistance exporter (TC 3.A.1.201) subfamily.</text>
</comment>
<proteinExistence type="inferred from homology"/>
<dbReference type="InterPro" id="IPR039421">
    <property type="entry name" value="Type_1_exporter"/>
</dbReference>
<protein>
    <recommendedName>
        <fullName evidence="3">ABC-type xenobiotic transporter</fullName>
        <ecNumber evidence="3">7.6.2.2</ecNumber>
    </recommendedName>
</protein>
<keyword evidence="8" id="KW-0067">ATP-binding</keyword>
<dbReference type="FunFam" id="1.20.1560.10:FF:000009">
    <property type="entry name" value="ABC transporter B family member 1"/>
    <property type="match status" value="1"/>
</dbReference>
<feature type="region of interest" description="Disordered" evidence="14">
    <location>
        <begin position="1"/>
        <end position="52"/>
    </location>
</feature>
<keyword evidence="12" id="KW-0325">Glycoprotein</keyword>
<sequence>MKKNYNLSTEGESDHKEGENGKTLNGLNGTTFVPGEKATEQPTEGEEEDKPDDVKPLNFFSLYRFATPRDRVLICIGLLGAIACGLCTPANTLIFGRLINAMVGQAPNGTIPEMPENGEFENPMEMMVEAFLNEIQFFAIANTVIGVIMLVGSYISTTAFNYAAHNQIFTIRGRFVKSVLSQEIGWYDKNKSGEFASRINEDLTKLEEGLGEKVVMFAMFMVACLSSIIIAFVYGWLLALVCLASLPVTMISVGIVGVLTSRLSKQEVEVYAKAGGIAEEVFGAIRTVVAFGGQDLECDRYKSRLCDARRINIKKNFFMGLGFGLLWFFIYASYALAFWYGVGLVLEYMDYPPEEQTYDAGVMFIVFFSVMMAGMNMGMSSPYIESFTLAMGTGAKVYSIINRESEINAWSGVGERPKTIEGNLSLHNVHFNYPNRKTVKVLKGVDLSIKRGETVALVGPSGCGKSTTIQLIQRFYDPLEGKVTLDGKDIRDLDVAWLRSQIGVVGQEPVLFGTTIYENIRYGFENATKEQIEAAAKAANAHNFIKSLPEGYHTLVGERGAQMSGGQKQRIAIARALVRNPDILLLDEATSALDTQSEAKVQAALENASKGRTTIIVAHRLSTIRNADRIYVFKDGHIVESGTHRELMDKNGEYFTLVTAQTGNSERDGQLVKKNITMDSIDDDEEIIDIMTEDADDDENVKRISMWKVMKWNHQEWPYILIGSISSVIMGAAMPLFALIFGEVVGALAQDDRDQIRADADRYSLYFLIVGIVVGLATFLQIYTYGVAGEYLTERVRDWSFRSMLRQEVAWFDNKSNGVGALCSKLSSDATAVQGATGQRIGTVLSSISTLLIAIGIAMYYEWRLGLVALAFSPLLVVGSYLEMKFMEQENMGNAKALQKSTKLAVEVVSNIRTVVSLGREPQFHKQYVELLIPAAKQCKRNTHVRGSVYGLSRSVMFFAFAACIYYGGQLIAWGITDITSVFVVTQALIMGTMSIAGAFAYAPNFQKGIIAAGKVNAIMNRVPQIRDPHEVKKKDWTAYGNLTFFQTQFFYPSRPSSQVLKGLNLSGLQGQTIALVGPSGCGKSTCIQLLERFYDATDGYVAIDESRVTDVTQKNLRSQMGIVSQEPSLFDRTIAENIAYGDNTRNVEQHDIIEAAKKANIHNFISSLPLGYETRLGDKGTQLSGGQKQRVAIARALIRNPRILLLDEATSALDMESEKIVQEALDAAREGRTCVTIAHRLTTIIDADIIFVINAGQVVEQGTHRELLDKRGMYYDLYTLQAAPE</sequence>
<feature type="transmembrane region" description="Helical" evidence="15">
    <location>
        <begin position="841"/>
        <end position="861"/>
    </location>
</feature>
<feature type="transmembrane region" description="Helical" evidence="15">
    <location>
        <begin position="214"/>
        <end position="232"/>
    </location>
</feature>
<evidence type="ECO:0000256" key="15">
    <source>
        <dbReference type="SAM" id="Phobius"/>
    </source>
</evidence>
<feature type="domain" description="ABC transporter" evidence="16">
    <location>
        <begin position="424"/>
        <end position="660"/>
    </location>
</feature>
<feature type="domain" description="ABC transmembrane type-1" evidence="17">
    <location>
        <begin position="76"/>
        <end position="389"/>
    </location>
</feature>
<dbReference type="GO" id="GO:0015421">
    <property type="term" value="F:ABC-type oligopeptide transporter activity"/>
    <property type="evidence" value="ECO:0007669"/>
    <property type="project" value="TreeGrafter"/>
</dbReference>
<dbReference type="FunFam" id="3.40.50.300:FF:000205">
    <property type="entry name" value="ABC transporter B family member 4"/>
    <property type="match status" value="1"/>
</dbReference>
<dbReference type="PROSITE" id="PS50929">
    <property type="entry name" value="ABC_TM1F"/>
    <property type="match status" value="2"/>
</dbReference>
<feature type="transmembrane region" description="Helical" evidence="15">
    <location>
        <begin position="238"/>
        <end position="259"/>
    </location>
</feature>
<keyword evidence="11 15" id="KW-0472">Membrane</keyword>
<keyword evidence="4" id="KW-0813">Transport</keyword>
<feature type="transmembrane region" description="Helical" evidence="15">
    <location>
        <begin position="956"/>
        <end position="976"/>
    </location>
</feature>
<dbReference type="Gene3D" id="3.40.50.300">
    <property type="entry name" value="P-loop containing nucleotide triphosphate hydrolases"/>
    <property type="match status" value="2"/>
</dbReference>
<evidence type="ECO:0000256" key="14">
    <source>
        <dbReference type="SAM" id="MobiDB-lite"/>
    </source>
</evidence>
<dbReference type="SUPFAM" id="SSF52540">
    <property type="entry name" value="P-loop containing nucleoside triphosphate hydrolases"/>
    <property type="match status" value="2"/>
</dbReference>
<dbReference type="GO" id="GO:0016887">
    <property type="term" value="F:ATP hydrolysis activity"/>
    <property type="evidence" value="ECO:0007669"/>
    <property type="project" value="InterPro"/>
</dbReference>
<dbReference type="FunFam" id="3.40.50.300:FF:000479">
    <property type="entry name" value="Multidrug resistance protein 1A"/>
    <property type="match status" value="1"/>
</dbReference>
<evidence type="ECO:0000313" key="18">
    <source>
        <dbReference type="EMBL" id="JAV13571.1"/>
    </source>
</evidence>
<dbReference type="InterPro" id="IPR027417">
    <property type="entry name" value="P-loop_NTPase"/>
</dbReference>
<dbReference type="InterPro" id="IPR017871">
    <property type="entry name" value="ABC_transporter-like_CS"/>
</dbReference>
<dbReference type="CDD" id="cd03249">
    <property type="entry name" value="ABC_MTABC3_MDL1_MDL2"/>
    <property type="match status" value="2"/>
</dbReference>
<evidence type="ECO:0000256" key="3">
    <source>
        <dbReference type="ARBA" id="ARBA00012191"/>
    </source>
</evidence>
<keyword evidence="10 15" id="KW-1133">Transmembrane helix</keyword>
<dbReference type="Pfam" id="PF00664">
    <property type="entry name" value="ABC_membrane"/>
    <property type="match status" value="2"/>
</dbReference>
<feature type="transmembrane region" description="Helical" evidence="15">
    <location>
        <begin position="982"/>
        <end position="1003"/>
    </location>
</feature>
<dbReference type="InterPro" id="IPR003593">
    <property type="entry name" value="AAA+_ATPase"/>
</dbReference>
<evidence type="ECO:0000256" key="2">
    <source>
        <dbReference type="ARBA" id="ARBA00007577"/>
    </source>
</evidence>
<keyword evidence="9" id="KW-1278">Translocase</keyword>
<reference evidence="18" key="1">
    <citation type="submission" date="2016-12" db="EMBL/GenBank/DDBJ databases">
        <title>An insight into the sialome and mialome of the sand fly, Nyssomyia neivai.</title>
        <authorList>
            <person name="Sebastian V."/>
            <person name="Goulart T.M."/>
            <person name="Oliveira W."/>
            <person name="Calvo E."/>
            <person name="Oliveira L.F."/>
            <person name="Pinto M.C."/>
            <person name="Rosselino A.M."/>
            <person name="Ribeiro J.M."/>
        </authorList>
    </citation>
    <scope>NUCLEOTIDE SEQUENCE</scope>
</reference>
<feature type="transmembrane region" description="Helical" evidence="15">
    <location>
        <begin position="72"/>
        <end position="95"/>
    </location>
</feature>
<dbReference type="CDD" id="cd18577">
    <property type="entry name" value="ABC_6TM_Pgp_ABCB1_D1_like"/>
    <property type="match status" value="1"/>
</dbReference>
<feature type="transmembrane region" description="Helical" evidence="15">
    <location>
        <begin position="717"/>
        <end position="745"/>
    </location>
</feature>
<name>A0A1L8E4C0_9DIPT</name>
<evidence type="ECO:0000256" key="5">
    <source>
        <dbReference type="ARBA" id="ARBA00022692"/>
    </source>
</evidence>
<comment type="catalytic activity">
    <reaction evidence="13">
        <text>ATP + H2O + xenobioticSide 1 = ADP + phosphate + xenobioticSide 2.</text>
        <dbReference type="EC" id="7.6.2.2"/>
    </reaction>
</comment>
<dbReference type="SUPFAM" id="SSF90123">
    <property type="entry name" value="ABC transporter transmembrane region"/>
    <property type="match status" value="2"/>
</dbReference>
<evidence type="ECO:0000256" key="6">
    <source>
        <dbReference type="ARBA" id="ARBA00022737"/>
    </source>
</evidence>
<evidence type="ECO:0000259" key="17">
    <source>
        <dbReference type="PROSITE" id="PS50929"/>
    </source>
</evidence>
<dbReference type="EC" id="7.6.2.2" evidence="3"/>
<dbReference type="EMBL" id="GFDF01000513">
    <property type="protein sequence ID" value="JAV13571.1"/>
    <property type="molecule type" value="Transcribed_RNA"/>
</dbReference>
<dbReference type="GO" id="GO:0090374">
    <property type="term" value="P:oligopeptide export from mitochondrion"/>
    <property type="evidence" value="ECO:0007669"/>
    <property type="project" value="TreeGrafter"/>
</dbReference>
<evidence type="ECO:0000256" key="7">
    <source>
        <dbReference type="ARBA" id="ARBA00022741"/>
    </source>
</evidence>
<keyword evidence="5 15" id="KW-0812">Transmembrane</keyword>
<feature type="transmembrane region" description="Helical" evidence="15">
    <location>
        <begin position="360"/>
        <end position="379"/>
    </location>
</feature>
<dbReference type="InterPro" id="IPR003439">
    <property type="entry name" value="ABC_transporter-like_ATP-bd"/>
</dbReference>
<dbReference type="PANTHER" id="PTHR43394">
    <property type="entry name" value="ATP-DEPENDENT PERMEASE MDL1, MITOCHONDRIAL"/>
    <property type="match status" value="1"/>
</dbReference>
<evidence type="ECO:0000259" key="16">
    <source>
        <dbReference type="PROSITE" id="PS50893"/>
    </source>
</evidence>
<feature type="transmembrane region" description="Helical" evidence="15">
    <location>
        <begin position="135"/>
        <end position="155"/>
    </location>
</feature>
<evidence type="ECO:0000256" key="10">
    <source>
        <dbReference type="ARBA" id="ARBA00022989"/>
    </source>
</evidence>
<dbReference type="PROSITE" id="PS50893">
    <property type="entry name" value="ABC_TRANSPORTER_2"/>
    <property type="match status" value="2"/>
</dbReference>
<evidence type="ECO:0000256" key="12">
    <source>
        <dbReference type="ARBA" id="ARBA00023180"/>
    </source>
</evidence>
<feature type="transmembrane region" description="Helical" evidence="15">
    <location>
        <begin position="867"/>
        <end position="884"/>
    </location>
</feature>
<dbReference type="PROSITE" id="PS00211">
    <property type="entry name" value="ABC_TRANSPORTER_1"/>
    <property type="match status" value="2"/>
</dbReference>
<feature type="compositionally biased region" description="Polar residues" evidence="14">
    <location>
        <begin position="1"/>
        <end position="10"/>
    </location>
</feature>
<keyword evidence="7" id="KW-0547">Nucleotide-binding</keyword>
<feature type="domain" description="ABC transporter" evidence="16">
    <location>
        <begin position="1046"/>
        <end position="1281"/>
    </location>
</feature>
<dbReference type="SMART" id="SM00382">
    <property type="entry name" value="AAA"/>
    <property type="match status" value="2"/>
</dbReference>
<feature type="domain" description="ABC transmembrane type-1" evidence="17">
    <location>
        <begin position="721"/>
        <end position="1008"/>
    </location>
</feature>
<dbReference type="GO" id="GO:0005524">
    <property type="term" value="F:ATP binding"/>
    <property type="evidence" value="ECO:0007669"/>
    <property type="project" value="UniProtKB-KW"/>
</dbReference>
<feature type="transmembrane region" description="Helical" evidence="15">
    <location>
        <begin position="317"/>
        <end position="340"/>
    </location>
</feature>
<evidence type="ECO:0000256" key="8">
    <source>
        <dbReference type="ARBA" id="ARBA00022840"/>
    </source>
</evidence>
<dbReference type="InterPro" id="IPR036640">
    <property type="entry name" value="ABC1_TM_sf"/>
</dbReference>
<organism evidence="18">
    <name type="scientific">Nyssomyia neivai</name>
    <dbReference type="NCBI Taxonomy" id="330878"/>
    <lineage>
        <taxon>Eukaryota</taxon>
        <taxon>Metazoa</taxon>
        <taxon>Ecdysozoa</taxon>
        <taxon>Arthropoda</taxon>
        <taxon>Hexapoda</taxon>
        <taxon>Insecta</taxon>
        <taxon>Pterygota</taxon>
        <taxon>Neoptera</taxon>
        <taxon>Endopterygota</taxon>
        <taxon>Diptera</taxon>
        <taxon>Nematocera</taxon>
        <taxon>Psychodoidea</taxon>
        <taxon>Psychodidae</taxon>
        <taxon>Nyssomyia</taxon>
    </lineage>
</organism>
<keyword evidence="6" id="KW-0677">Repeat</keyword>
<dbReference type="GO" id="GO:0008559">
    <property type="term" value="F:ABC-type xenobiotic transporter activity"/>
    <property type="evidence" value="ECO:0007669"/>
    <property type="project" value="UniProtKB-EC"/>
</dbReference>
<dbReference type="GO" id="GO:0017085">
    <property type="term" value="P:response to insecticide"/>
    <property type="evidence" value="ECO:0007669"/>
    <property type="project" value="UniProtKB-ARBA"/>
</dbReference>
<dbReference type="InterPro" id="IPR011527">
    <property type="entry name" value="ABC1_TM_dom"/>
</dbReference>
<feature type="compositionally biased region" description="Polar residues" evidence="14">
    <location>
        <begin position="22"/>
        <end position="31"/>
    </location>
</feature>
<dbReference type="CDD" id="cd18578">
    <property type="entry name" value="ABC_6TM_Pgp_ABCB1_D2_like"/>
    <property type="match status" value="1"/>
</dbReference>
<evidence type="ECO:0000256" key="4">
    <source>
        <dbReference type="ARBA" id="ARBA00022448"/>
    </source>
</evidence>